<dbReference type="InterPro" id="IPR036046">
    <property type="entry name" value="Acylphosphatase-like_dom_sf"/>
</dbReference>
<dbReference type="GO" id="GO:0009882">
    <property type="term" value="F:blue light photoreceptor activity"/>
    <property type="evidence" value="ECO:0007669"/>
    <property type="project" value="InterPro"/>
</dbReference>
<dbReference type="SMART" id="SM01034">
    <property type="entry name" value="BLUF"/>
    <property type="match status" value="1"/>
</dbReference>
<sequence length="169" mass="19389">MNHLIRLVYASRSTQASQRGSVESSIGSILAQSRRNNQKDQIGGVLFFGDGYFFQCLEGEESQVLQTYARITRDSRHTGATILQNKPITKRLFNDWSMKYVPAAHEVQALLKREGYRRFVPLEFSLPMIEMLLDYFQRAQAGEALPTIAANEEPVRKGFWNRMTGWLRA</sequence>
<feature type="domain" description="BLUF" evidence="1">
    <location>
        <begin position="4"/>
        <end position="99"/>
    </location>
</feature>
<dbReference type="RefSeq" id="WP_228346193.1">
    <property type="nucleotide sequence ID" value="NZ_CP046056.1"/>
</dbReference>
<proteinExistence type="predicted"/>
<dbReference type="AlphaFoldDB" id="A0A9X7UV67"/>
<keyword evidence="3" id="KW-1185">Reference proteome</keyword>
<dbReference type="EMBL" id="CP046056">
    <property type="protein sequence ID" value="QQD23662.1"/>
    <property type="molecule type" value="Genomic_DNA"/>
</dbReference>
<dbReference type="GO" id="GO:0071949">
    <property type="term" value="F:FAD binding"/>
    <property type="evidence" value="ECO:0007669"/>
    <property type="project" value="InterPro"/>
</dbReference>
<protein>
    <submittedName>
        <fullName evidence="2">Blue light sensor protein</fullName>
    </submittedName>
</protein>
<dbReference type="Pfam" id="PF04940">
    <property type="entry name" value="BLUF"/>
    <property type="match status" value="1"/>
</dbReference>
<accession>A0A9X7UV67</accession>
<organism evidence="2 3">
    <name type="scientific">Venatoribacter cucullus</name>
    <dbReference type="NCBI Taxonomy" id="2661630"/>
    <lineage>
        <taxon>Bacteria</taxon>
        <taxon>Pseudomonadati</taxon>
        <taxon>Pseudomonadota</taxon>
        <taxon>Gammaproteobacteria</taxon>
        <taxon>Oceanospirillales</taxon>
        <taxon>Oceanospirillaceae</taxon>
        <taxon>Venatoribacter</taxon>
    </lineage>
</organism>
<evidence type="ECO:0000313" key="2">
    <source>
        <dbReference type="EMBL" id="QQD23662.1"/>
    </source>
</evidence>
<reference evidence="2 3" key="1">
    <citation type="submission" date="2019-11" db="EMBL/GenBank/DDBJ databases">
        <title>Venatorbacter sp. nov. a predator of Campylobacter and other Gram-negative bacteria.</title>
        <authorList>
            <person name="Saeedi A."/>
            <person name="Cummings N.J."/>
            <person name="Connerton I.F."/>
            <person name="Connerton P.L."/>
        </authorList>
    </citation>
    <scope>NUCLEOTIDE SEQUENCE [LARGE SCALE GENOMIC DNA]</scope>
    <source>
        <strain evidence="2">XL5</strain>
    </source>
</reference>
<dbReference type="Gene3D" id="3.30.70.100">
    <property type="match status" value="1"/>
</dbReference>
<dbReference type="InterPro" id="IPR007024">
    <property type="entry name" value="BLUF_domain"/>
</dbReference>
<dbReference type="Proteomes" id="UP000596074">
    <property type="component" value="Chromosome"/>
</dbReference>
<dbReference type="SUPFAM" id="SSF54975">
    <property type="entry name" value="Acylphosphatase/BLUF domain-like"/>
    <property type="match status" value="1"/>
</dbReference>
<dbReference type="PROSITE" id="PS50925">
    <property type="entry name" value="BLUF"/>
    <property type="match status" value="1"/>
</dbReference>
<gene>
    <name evidence="2" type="ORF">GJQ55_03790</name>
</gene>
<evidence type="ECO:0000259" key="1">
    <source>
        <dbReference type="PROSITE" id="PS50925"/>
    </source>
</evidence>
<dbReference type="KEGG" id="vcw:GJQ55_03790"/>
<name>A0A9X7UV67_9GAMM</name>
<evidence type="ECO:0000313" key="3">
    <source>
        <dbReference type="Proteomes" id="UP000596074"/>
    </source>
</evidence>